<keyword evidence="7" id="KW-1185">Reference proteome</keyword>
<keyword evidence="1" id="KW-0805">Transcription regulation</keyword>
<dbReference type="InterPro" id="IPR050624">
    <property type="entry name" value="HTH-type_Tx_Regulator"/>
</dbReference>
<dbReference type="Pfam" id="PF00440">
    <property type="entry name" value="TetR_N"/>
    <property type="match status" value="1"/>
</dbReference>
<dbReference type="GO" id="GO:0045892">
    <property type="term" value="P:negative regulation of DNA-templated transcription"/>
    <property type="evidence" value="ECO:0007669"/>
    <property type="project" value="UniProtKB-ARBA"/>
</dbReference>
<dbReference type="EMBL" id="VULX01000039">
    <property type="protein sequence ID" value="MSR92604.1"/>
    <property type="molecule type" value="Genomic_DNA"/>
</dbReference>
<evidence type="ECO:0000256" key="4">
    <source>
        <dbReference type="PROSITE-ProRule" id="PRU00335"/>
    </source>
</evidence>
<dbReference type="Proteomes" id="UP000460287">
    <property type="component" value="Unassembled WGS sequence"/>
</dbReference>
<evidence type="ECO:0000259" key="5">
    <source>
        <dbReference type="PROSITE" id="PS50977"/>
    </source>
</evidence>
<protein>
    <submittedName>
        <fullName evidence="6">TetR/AcrR family transcriptional regulator</fullName>
    </submittedName>
</protein>
<dbReference type="GO" id="GO:0003677">
    <property type="term" value="F:DNA binding"/>
    <property type="evidence" value="ECO:0007669"/>
    <property type="project" value="UniProtKB-UniRule"/>
</dbReference>
<organism evidence="6 7">
    <name type="scientific">Inconstantimicrobium porci</name>
    <dbReference type="NCBI Taxonomy" id="2652291"/>
    <lineage>
        <taxon>Bacteria</taxon>
        <taxon>Bacillati</taxon>
        <taxon>Bacillota</taxon>
        <taxon>Clostridia</taxon>
        <taxon>Eubacteriales</taxon>
        <taxon>Clostridiaceae</taxon>
        <taxon>Inconstantimicrobium</taxon>
    </lineage>
</organism>
<gene>
    <name evidence="6" type="ORF">FYJ33_14825</name>
</gene>
<proteinExistence type="predicted"/>
<comment type="caution">
    <text evidence="6">The sequence shown here is derived from an EMBL/GenBank/DDBJ whole genome shotgun (WGS) entry which is preliminary data.</text>
</comment>
<evidence type="ECO:0000256" key="2">
    <source>
        <dbReference type="ARBA" id="ARBA00023125"/>
    </source>
</evidence>
<reference evidence="6 7" key="1">
    <citation type="submission" date="2019-08" db="EMBL/GenBank/DDBJ databases">
        <title>In-depth cultivation of the pig gut microbiome towards novel bacterial diversity and tailored functional studies.</title>
        <authorList>
            <person name="Wylensek D."/>
            <person name="Hitch T.C.A."/>
            <person name="Clavel T."/>
        </authorList>
    </citation>
    <scope>NUCLEOTIDE SEQUENCE [LARGE SCALE GENOMIC DNA]</scope>
    <source>
        <strain evidence="6 7">WCA-383-APC-5B</strain>
    </source>
</reference>
<dbReference type="SUPFAM" id="SSF46689">
    <property type="entry name" value="Homeodomain-like"/>
    <property type="match status" value="1"/>
</dbReference>
<dbReference type="Gene3D" id="1.10.10.60">
    <property type="entry name" value="Homeodomain-like"/>
    <property type="match status" value="1"/>
</dbReference>
<keyword evidence="2 4" id="KW-0238">DNA-binding</keyword>
<evidence type="ECO:0000313" key="6">
    <source>
        <dbReference type="EMBL" id="MSR92604.1"/>
    </source>
</evidence>
<feature type="domain" description="HTH tetR-type" evidence="5">
    <location>
        <begin position="2"/>
        <end position="62"/>
    </location>
</feature>
<dbReference type="PROSITE" id="PS01081">
    <property type="entry name" value="HTH_TETR_1"/>
    <property type="match status" value="1"/>
</dbReference>
<dbReference type="RefSeq" id="WP_154532646.1">
    <property type="nucleotide sequence ID" value="NZ_JAQXTV010000008.1"/>
</dbReference>
<keyword evidence="3" id="KW-0804">Transcription</keyword>
<name>A0A7X2N0Q8_9CLOT</name>
<dbReference type="InterPro" id="IPR036271">
    <property type="entry name" value="Tet_transcr_reg_TetR-rel_C_sf"/>
</dbReference>
<evidence type="ECO:0000256" key="1">
    <source>
        <dbReference type="ARBA" id="ARBA00023015"/>
    </source>
</evidence>
<feature type="DNA-binding region" description="H-T-H motif" evidence="4">
    <location>
        <begin position="25"/>
        <end position="44"/>
    </location>
</feature>
<dbReference type="SUPFAM" id="SSF48498">
    <property type="entry name" value="Tetracyclin repressor-like, C-terminal domain"/>
    <property type="match status" value="1"/>
</dbReference>
<dbReference type="Gene3D" id="1.10.357.10">
    <property type="entry name" value="Tetracycline Repressor, domain 2"/>
    <property type="match status" value="1"/>
</dbReference>
<dbReference type="InterPro" id="IPR023772">
    <property type="entry name" value="DNA-bd_HTH_TetR-type_CS"/>
</dbReference>
<dbReference type="PROSITE" id="PS50977">
    <property type="entry name" value="HTH_TETR_2"/>
    <property type="match status" value="1"/>
</dbReference>
<dbReference type="AlphaFoldDB" id="A0A7X2N0Q8"/>
<dbReference type="InterPro" id="IPR009057">
    <property type="entry name" value="Homeodomain-like_sf"/>
</dbReference>
<sequence>MNKTKRAIFEAAVREFSERGYNGATMDEIALKARVAKGTLYYHFKSKEEIFSFVVVEGIKSMQAAISEINEMDLGSFEKIRLICKNQLTLSNDNREFFKVLISQIWGKENRQSEIRMLLNTYFREIEKVMEQAMSEGVVKKGNPKLMSFLFFGNLIATAIYEIVNNGVQSIDDTVNEIIELSLRGILA</sequence>
<dbReference type="InterPro" id="IPR001647">
    <property type="entry name" value="HTH_TetR"/>
</dbReference>
<dbReference type="PRINTS" id="PR00455">
    <property type="entry name" value="HTHTETR"/>
</dbReference>
<evidence type="ECO:0000256" key="3">
    <source>
        <dbReference type="ARBA" id="ARBA00023163"/>
    </source>
</evidence>
<dbReference type="FunFam" id="1.10.10.60:FF:000141">
    <property type="entry name" value="TetR family transcriptional regulator"/>
    <property type="match status" value="1"/>
</dbReference>
<evidence type="ECO:0000313" key="7">
    <source>
        <dbReference type="Proteomes" id="UP000460287"/>
    </source>
</evidence>
<accession>A0A7X2N0Q8</accession>
<dbReference type="PANTHER" id="PTHR43479">
    <property type="entry name" value="ACREF/ENVCD OPERON REPRESSOR-RELATED"/>
    <property type="match status" value="1"/>
</dbReference>
<dbReference type="PANTHER" id="PTHR43479:SF11">
    <property type="entry name" value="ACREF_ENVCD OPERON REPRESSOR-RELATED"/>
    <property type="match status" value="1"/>
</dbReference>